<dbReference type="Proteomes" id="UP000479710">
    <property type="component" value="Unassembled WGS sequence"/>
</dbReference>
<name>A0A6G1E563_9ORYZ</name>
<feature type="non-terminal residue" evidence="1">
    <location>
        <position position="1"/>
    </location>
</feature>
<comment type="caution">
    <text evidence="1">The sequence shown here is derived from an EMBL/GenBank/DDBJ whole genome shotgun (WGS) entry which is preliminary data.</text>
</comment>
<dbReference type="AlphaFoldDB" id="A0A6G1E563"/>
<accession>A0A6G1E563</accession>
<reference evidence="1 2" key="1">
    <citation type="submission" date="2019-11" db="EMBL/GenBank/DDBJ databases">
        <title>Whole genome sequence of Oryza granulata.</title>
        <authorList>
            <person name="Li W."/>
        </authorList>
    </citation>
    <scope>NUCLEOTIDE SEQUENCE [LARGE SCALE GENOMIC DNA]</scope>
    <source>
        <strain evidence="2">cv. Menghai</strain>
        <tissue evidence="1">Leaf</tissue>
    </source>
</reference>
<sequence length="169" mass="17241">TPRSAHHDIGSKSVRPVLAVSEYGVSGGGWMAWSASRGSATAPSGGVLWVGSRRPPHRHDVALGALCGCGGGPRPTADAQPIYPAGGACRARSDATGATTCGPSWSMPSTQPGCQMWMRTAGNGPPESNEEEDISLLARDLGGRGGAGVQSSVLSRWLSNSTILPSVYG</sequence>
<evidence type="ECO:0000313" key="1">
    <source>
        <dbReference type="EMBL" id="KAF0919801.1"/>
    </source>
</evidence>
<gene>
    <name evidence="1" type="ORF">E2562_031662</name>
</gene>
<protein>
    <submittedName>
        <fullName evidence="1">Uncharacterized protein</fullName>
    </submittedName>
</protein>
<organism evidence="1 2">
    <name type="scientific">Oryza meyeriana var. granulata</name>
    <dbReference type="NCBI Taxonomy" id="110450"/>
    <lineage>
        <taxon>Eukaryota</taxon>
        <taxon>Viridiplantae</taxon>
        <taxon>Streptophyta</taxon>
        <taxon>Embryophyta</taxon>
        <taxon>Tracheophyta</taxon>
        <taxon>Spermatophyta</taxon>
        <taxon>Magnoliopsida</taxon>
        <taxon>Liliopsida</taxon>
        <taxon>Poales</taxon>
        <taxon>Poaceae</taxon>
        <taxon>BOP clade</taxon>
        <taxon>Oryzoideae</taxon>
        <taxon>Oryzeae</taxon>
        <taxon>Oryzinae</taxon>
        <taxon>Oryza</taxon>
        <taxon>Oryza meyeriana</taxon>
    </lineage>
</organism>
<evidence type="ECO:0000313" key="2">
    <source>
        <dbReference type="Proteomes" id="UP000479710"/>
    </source>
</evidence>
<dbReference type="EMBL" id="SPHZ02000005">
    <property type="protein sequence ID" value="KAF0919801.1"/>
    <property type="molecule type" value="Genomic_DNA"/>
</dbReference>
<keyword evidence="2" id="KW-1185">Reference proteome</keyword>
<proteinExistence type="predicted"/>